<accession>A0A8B6CLQ3</accession>
<protein>
    <recommendedName>
        <fullName evidence="3">Endonuclease/exonuclease/phosphatase domain-containing protein</fullName>
    </recommendedName>
</protein>
<evidence type="ECO:0000313" key="2">
    <source>
        <dbReference type="Proteomes" id="UP000596742"/>
    </source>
</evidence>
<evidence type="ECO:0008006" key="3">
    <source>
        <dbReference type="Google" id="ProtNLM"/>
    </source>
</evidence>
<dbReference type="Proteomes" id="UP000596742">
    <property type="component" value="Unassembled WGS sequence"/>
</dbReference>
<keyword evidence="2" id="KW-1185">Reference proteome</keyword>
<organism evidence="1 2">
    <name type="scientific">Mytilus galloprovincialis</name>
    <name type="common">Mediterranean mussel</name>
    <dbReference type="NCBI Taxonomy" id="29158"/>
    <lineage>
        <taxon>Eukaryota</taxon>
        <taxon>Metazoa</taxon>
        <taxon>Spiralia</taxon>
        <taxon>Lophotrochozoa</taxon>
        <taxon>Mollusca</taxon>
        <taxon>Bivalvia</taxon>
        <taxon>Autobranchia</taxon>
        <taxon>Pteriomorphia</taxon>
        <taxon>Mytilida</taxon>
        <taxon>Mytiloidea</taxon>
        <taxon>Mytilidae</taxon>
        <taxon>Mytilinae</taxon>
        <taxon>Mytilus</taxon>
    </lineage>
</organism>
<dbReference type="Gene3D" id="3.60.10.10">
    <property type="entry name" value="Endonuclease/exonuclease/phosphatase"/>
    <property type="match status" value="1"/>
</dbReference>
<proteinExistence type="predicted"/>
<feature type="non-terminal residue" evidence="1">
    <location>
        <position position="70"/>
    </location>
</feature>
<dbReference type="OrthoDB" id="10572647at2759"/>
<dbReference type="EMBL" id="UYJE01001876">
    <property type="protein sequence ID" value="VDI05999.1"/>
    <property type="molecule type" value="Genomic_DNA"/>
</dbReference>
<reference evidence="1" key="1">
    <citation type="submission" date="2018-11" db="EMBL/GenBank/DDBJ databases">
        <authorList>
            <person name="Alioto T."/>
            <person name="Alioto T."/>
        </authorList>
    </citation>
    <scope>NUCLEOTIDE SEQUENCE</scope>
</reference>
<name>A0A8B6CLQ3_MYTGA</name>
<comment type="caution">
    <text evidence="1">The sequence shown here is derived from an EMBL/GenBank/DDBJ whole genome shotgun (WGS) entry which is preliminary data.</text>
</comment>
<dbReference type="SUPFAM" id="SSF56219">
    <property type="entry name" value="DNase I-like"/>
    <property type="match status" value="1"/>
</dbReference>
<dbReference type="InterPro" id="IPR036691">
    <property type="entry name" value="Endo/exonu/phosph_ase_sf"/>
</dbReference>
<dbReference type="AlphaFoldDB" id="A0A8B6CLQ3"/>
<sequence>MPSTCGNITIEDFEPVLDEISEMIEKYLPTSDIIIGGDMNASRHSNERKIPRVTIFDDFLKSNGLSIPFA</sequence>
<evidence type="ECO:0000313" key="1">
    <source>
        <dbReference type="EMBL" id="VDI05999.1"/>
    </source>
</evidence>
<gene>
    <name evidence="1" type="ORF">MGAL_10B048459</name>
</gene>